<dbReference type="Proteomes" id="UP001156882">
    <property type="component" value="Unassembled WGS sequence"/>
</dbReference>
<evidence type="ECO:0008006" key="3">
    <source>
        <dbReference type="Google" id="ProtNLM"/>
    </source>
</evidence>
<protein>
    <recommendedName>
        <fullName evidence="3">DUF3800 domain-containing protein</fullName>
    </recommendedName>
</protein>
<keyword evidence="2" id="KW-1185">Reference proteome</keyword>
<accession>A0ABQ6CVR7</accession>
<evidence type="ECO:0000313" key="2">
    <source>
        <dbReference type="Proteomes" id="UP001156882"/>
    </source>
</evidence>
<evidence type="ECO:0000313" key="1">
    <source>
        <dbReference type="EMBL" id="GLS23779.1"/>
    </source>
</evidence>
<name>A0ABQ6CVR7_9HYPH</name>
<organism evidence="1 2">
    <name type="scientific">Labrys miyagiensis</name>
    <dbReference type="NCBI Taxonomy" id="346912"/>
    <lineage>
        <taxon>Bacteria</taxon>
        <taxon>Pseudomonadati</taxon>
        <taxon>Pseudomonadota</taxon>
        <taxon>Alphaproteobacteria</taxon>
        <taxon>Hyphomicrobiales</taxon>
        <taxon>Xanthobacteraceae</taxon>
        <taxon>Labrys</taxon>
    </lineage>
</organism>
<gene>
    <name evidence="1" type="ORF">GCM10007874_68000</name>
</gene>
<sequence length="57" mass="5794">MENAAPPDMLETVMVQAGGGEAGMHIYIDESGSFAATEGRSSVSTVGALIIPDANRA</sequence>
<comment type="caution">
    <text evidence="1">The sequence shown here is derived from an EMBL/GenBank/DDBJ whole genome shotgun (WGS) entry which is preliminary data.</text>
</comment>
<proteinExistence type="predicted"/>
<reference evidence="2" key="1">
    <citation type="journal article" date="2019" name="Int. J. Syst. Evol. Microbiol.">
        <title>The Global Catalogue of Microorganisms (GCM) 10K type strain sequencing project: providing services to taxonomists for standard genome sequencing and annotation.</title>
        <authorList>
            <consortium name="The Broad Institute Genomics Platform"/>
            <consortium name="The Broad Institute Genome Sequencing Center for Infectious Disease"/>
            <person name="Wu L."/>
            <person name="Ma J."/>
        </authorList>
    </citation>
    <scope>NUCLEOTIDE SEQUENCE [LARGE SCALE GENOMIC DNA]</scope>
    <source>
        <strain evidence="2">NBRC 101365</strain>
    </source>
</reference>
<dbReference type="EMBL" id="BSPC01000080">
    <property type="protein sequence ID" value="GLS23779.1"/>
    <property type="molecule type" value="Genomic_DNA"/>
</dbReference>